<dbReference type="VEuPathDB" id="CryptoDB:Vbra_20099"/>
<dbReference type="InterPro" id="IPR029063">
    <property type="entry name" value="SAM-dependent_MTases_sf"/>
</dbReference>
<dbReference type="InParanoid" id="A0A0G4EA24"/>
<dbReference type="Proteomes" id="UP000041254">
    <property type="component" value="Unassembled WGS sequence"/>
</dbReference>
<proteinExistence type="predicted"/>
<dbReference type="PANTHER" id="PTHR14614">
    <property type="entry name" value="HEPATOCELLULAR CARCINOMA-ASSOCIATED ANTIGEN"/>
    <property type="match status" value="1"/>
</dbReference>
<gene>
    <name evidence="2" type="ORF">Vbra_20099</name>
</gene>
<dbReference type="AlphaFoldDB" id="A0A0G4EA24"/>
<keyword evidence="3" id="KW-1185">Reference proteome</keyword>
<protein>
    <recommendedName>
        <fullName evidence="4">Methyltransferase domain-containing protein</fullName>
    </recommendedName>
</protein>
<dbReference type="STRING" id="1169540.A0A0G4EA24"/>
<reference evidence="2 3" key="1">
    <citation type="submission" date="2014-11" db="EMBL/GenBank/DDBJ databases">
        <authorList>
            <person name="Zhu J."/>
            <person name="Qi W."/>
            <person name="Song R."/>
        </authorList>
    </citation>
    <scope>NUCLEOTIDE SEQUENCE [LARGE SCALE GENOMIC DNA]</scope>
</reference>
<feature type="signal peptide" evidence="1">
    <location>
        <begin position="1"/>
        <end position="17"/>
    </location>
</feature>
<dbReference type="EMBL" id="CDMY01000113">
    <property type="protein sequence ID" value="CEL92792.1"/>
    <property type="molecule type" value="Genomic_DNA"/>
</dbReference>
<dbReference type="Gene3D" id="3.40.50.150">
    <property type="entry name" value="Vaccinia Virus protein VP39"/>
    <property type="match status" value="1"/>
</dbReference>
<evidence type="ECO:0000313" key="3">
    <source>
        <dbReference type="Proteomes" id="UP000041254"/>
    </source>
</evidence>
<organism evidence="2 3">
    <name type="scientific">Vitrella brassicaformis (strain CCMP3155)</name>
    <dbReference type="NCBI Taxonomy" id="1169540"/>
    <lineage>
        <taxon>Eukaryota</taxon>
        <taxon>Sar</taxon>
        <taxon>Alveolata</taxon>
        <taxon>Colpodellida</taxon>
        <taxon>Vitrellaceae</taxon>
        <taxon>Vitrella</taxon>
    </lineage>
</organism>
<dbReference type="OrthoDB" id="413520at2759"/>
<keyword evidence="1" id="KW-0732">Signal</keyword>
<sequence>MRMVSLWMLTVEVYVIAYPSASLIASPPLQSGRSRRASLRASGTMSMPHRADAAPAASVVNITVHPALIVPVLEMADLDHLVTYAEAFSISDIYGSTVWPSGLIAARILYQMGRGRAGGLHGLRVLELGSGTGIASLAAMRMGADAMATDIFPPGLDLIRRAAELQPTHEGQGTLDVMLFDVTASYPLPDADVLVAADVLYDQKVARHVGRRVAEALSKRMRVIVTDPGRAGRADMFAGALQECGRLPDATVREMLESGRFVDAQVDVASSRPVGSDGAELLKAREEQRTENVGALELAGDLMRCDGSLGLPLLPKSERELLHFLELHDE</sequence>
<dbReference type="InterPro" id="IPR019410">
    <property type="entry name" value="Methyltransf_16"/>
</dbReference>
<accession>A0A0G4EA24</accession>
<dbReference type="SUPFAM" id="SSF53335">
    <property type="entry name" value="S-adenosyl-L-methionine-dependent methyltransferases"/>
    <property type="match status" value="1"/>
</dbReference>
<feature type="chain" id="PRO_5005187452" description="Methyltransferase domain-containing protein" evidence="1">
    <location>
        <begin position="18"/>
        <end position="330"/>
    </location>
</feature>
<evidence type="ECO:0008006" key="4">
    <source>
        <dbReference type="Google" id="ProtNLM"/>
    </source>
</evidence>
<evidence type="ECO:0000256" key="1">
    <source>
        <dbReference type="SAM" id="SignalP"/>
    </source>
</evidence>
<dbReference type="Pfam" id="PF10294">
    <property type="entry name" value="Methyltransf_16"/>
    <property type="match status" value="1"/>
</dbReference>
<evidence type="ECO:0000313" key="2">
    <source>
        <dbReference type="EMBL" id="CEL92792.1"/>
    </source>
</evidence>
<dbReference type="PANTHER" id="PTHR14614:SF163">
    <property type="entry name" value="METHYLTRANSFERASE SMALL DOMAIN-CONTAINING PROTEIN"/>
    <property type="match status" value="1"/>
</dbReference>
<name>A0A0G4EA24_VITBC</name>